<evidence type="ECO:0000313" key="3">
    <source>
        <dbReference type="Proteomes" id="UP001642409"/>
    </source>
</evidence>
<sequence length="159" mass="18929">MKNYNGQRNYCFPERHTRDILEFKAPSTMIRFKQEIISEIEELDVLVGIKFITRIEGEFQNTKTSMVLDQIKKQLELLLLMLTFLTRKFVKINMGIFTMSQKLLILMGQLNKKQQTQAFAIYLFQLKQMHHLFHYFSNFMIQATRLNPQSIPCSKSRQN</sequence>
<evidence type="ECO:0000313" key="1">
    <source>
        <dbReference type="EMBL" id="CAI9961343.1"/>
    </source>
</evidence>
<evidence type="ECO:0000313" key="2">
    <source>
        <dbReference type="EMBL" id="CAL6079817.1"/>
    </source>
</evidence>
<dbReference type="Proteomes" id="UP001642409">
    <property type="component" value="Unassembled WGS sequence"/>
</dbReference>
<dbReference type="EMBL" id="CAXDID020000342">
    <property type="protein sequence ID" value="CAL6079817.1"/>
    <property type="molecule type" value="Genomic_DNA"/>
</dbReference>
<gene>
    <name evidence="1" type="ORF">HINF_LOCUS48988</name>
    <name evidence="2" type="ORF">HINF_LOCUS59568</name>
</gene>
<organism evidence="1">
    <name type="scientific">Hexamita inflata</name>
    <dbReference type="NCBI Taxonomy" id="28002"/>
    <lineage>
        <taxon>Eukaryota</taxon>
        <taxon>Metamonada</taxon>
        <taxon>Diplomonadida</taxon>
        <taxon>Hexamitidae</taxon>
        <taxon>Hexamitinae</taxon>
        <taxon>Hexamita</taxon>
    </lineage>
</organism>
<protein>
    <submittedName>
        <fullName evidence="2">Hypothetical_protein</fullName>
    </submittedName>
</protein>
<reference evidence="2 3" key="2">
    <citation type="submission" date="2024-07" db="EMBL/GenBank/DDBJ databases">
        <authorList>
            <person name="Akdeniz Z."/>
        </authorList>
    </citation>
    <scope>NUCLEOTIDE SEQUENCE [LARGE SCALE GENOMIC DNA]</scope>
</reference>
<proteinExistence type="predicted"/>
<accession>A0AA86QN54</accession>
<dbReference type="EMBL" id="CATOUU010000939">
    <property type="protein sequence ID" value="CAI9961343.1"/>
    <property type="molecule type" value="Genomic_DNA"/>
</dbReference>
<keyword evidence="3" id="KW-1185">Reference proteome</keyword>
<comment type="caution">
    <text evidence="1">The sequence shown here is derived from an EMBL/GenBank/DDBJ whole genome shotgun (WGS) entry which is preliminary data.</text>
</comment>
<name>A0AA86QN54_9EUKA</name>
<dbReference type="AlphaFoldDB" id="A0AA86QN54"/>
<reference evidence="1" key="1">
    <citation type="submission" date="2023-06" db="EMBL/GenBank/DDBJ databases">
        <authorList>
            <person name="Kurt Z."/>
        </authorList>
    </citation>
    <scope>NUCLEOTIDE SEQUENCE</scope>
</reference>